<dbReference type="Proteomes" id="UP000244197">
    <property type="component" value="Unassembled WGS sequence"/>
</dbReference>
<evidence type="ECO:0000313" key="5">
    <source>
        <dbReference type="Proteomes" id="UP000244197"/>
    </source>
</evidence>
<evidence type="ECO:0000313" key="4">
    <source>
        <dbReference type="EMBL" id="PTP36324.1"/>
    </source>
</evidence>
<dbReference type="PANTHER" id="PTHR34580:SF1">
    <property type="entry name" value="PROTEIN PAFC"/>
    <property type="match status" value="1"/>
</dbReference>
<proteinExistence type="predicted"/>
<dbReference type="PANTHER" id="PTHR34580">
    <property type="match status" value="1"/>
</dbReference>
<gene>
    <name evidence="4" type="ORF">CWO07_09250</name>
</gene>
<dbReference type="PIRSF" id="PIRSF015558">
    <property type="entry name" value="Txn_reg_DeoR_prd"/>
    <property type="match status" value="1"/>
</dbReference>
<dbReference type="InterPro" id="IPR059019">
    <property type="entry name" value="WHD_CapW"/>
</dbReference>
<protein>
    <submittedName>
        <fullName evidence="4">WYL domain-containing protein</fullName>
    </submittedName>
</protein>
<dbReference type="InterPro" id="IPR051534">
    <property type="entry name" value="CBASS_pafABC_assoc_protein"/>
</dbReference>
<feature type="domain" description="DNA-binding transcriptional repressor CapW C-terminal dimerisation" evidence="2">
    <location>
        <begin position="204"/>
        <end position="272"/>
    </location>
</feature>
<reference evidence="4 5" key="1">
    <citation type="submission" date="2017-11" db="EMBL/GenBank/DDBJ databases">
        <title>Population delineation of vibrios coincides with oyster pathogenicity.</title>
        <authorList>
            <person name="Bruto M."/>
            <person name="Labreuche Y."/>
            <person name="James A."/>
            <person name="Piel D."/>
            <person name="Chenivesse S."/>
            <person name="Petton B."/>
            <person name="Polz M.F."/>
            <person name="Le Roux F."/>
        </authorList>
    </citation>
    <scope>NUCLEOTIDE SEQUENCE [LARGE SCALE GENOMIC DNA]</scope>
    <source>
        <strain evidence="4 5">FF_144</strain>
    </source>
</reference>
<dbReference type="Pfam" id="PF13280">
    <property type="entry name" value="WYL"/>
    <property type="match status" value="1"/>
</dbReference>
<dbReference type="Pfam" id="PF26109">
    <property type="entry name" value="WHD_BrxR"/>
    <property type="match status" value="1"/>
</dbReference>
<evidence type="ECO:0000259" key="3">
    <source>
        <dbReference type="Pfam" id="PF26109"/>
    </source>
</evidence>
<feature type="domain" description="WYL" evidence="1">
    <location>
        <begin position="118"/>
        <end position="183"/>
    </location>
</feature>
<evidence type="ECO:0000259" key="2">
    <source>
        <dbReference type="Pfam" id="PF26107"/>
    </source>
</evidence>
<feature type="domain" description="DNA-binding transcriptional repressor CapW winged helix-turn-helix" evidence="3">
    <location>
        <begin position="8"/>
        <end position="86"/>
    </location>
</feature>
<accession>A0A2T5EWX9</accession>
<dbReference type="InterPro" id="IPR026881">
    <property type="entry name" value="WYL_dom"/>
</dbReference>
<dbReference type="Pfam" id="PF26107">
    <property type="entry name" value="BrxR_CTD"/>
    <property type="match status" value="1"/>
</dbReference>
<dbReference type="EMBL" id="PIFK01000015">
    <property type="protein sequence ID" value="PTP36324.1"/>
    <property type="molecule type" value="Genomic_DNA"/>
</dbReference>
<sequence length="301" mass="34024">MDNLSHAQKQRLAYIDFRLMFVGHFARSEVVSHFKMGLSNATRDINLYKELAGNNLVYDNAEKRYFQTEAFTPLFDYDAQKALSQLKHHLGDSLDAMSDVKFPVEAPSHLLIPNIYTIATLTQAALNNKAIKLDYISLESGASSRVIIPHSIVDNGLRWHVRGFDTKSGEFRDFVVTRITKAKIIEQEIKEHQSKMADNQWLRIVPLELVPHPTNIKHPKAIELDYNMQDGALNIEVRAAVAGYLLRKLNVDCSSDASLESPEHQLWLRNSPALYGISNLQLAAGYTPHPSEKNYTGTNHV</sequence>
<dbReference type="PROSITE" id="PS52050">
    <property type="entry name" value="WYL"/>
    <property type="match status" value="1"/>
</dbReference>
<dbReference type="AlphaFoldDB" id="A0A2T5EWX9"/>
<evidence type="ECO:0000259" key="1">
    <source>
        <dbReference type="Pfam" id="PF13280"/>
    </source>
</evidence>
<comment type="caution">
    <text evidence="4">The sequence shown here is derived from an EMBL/GenBank/DDBJ whole genome shotgun (WGS) entry which is preliminary data.</text>
</comment>
<dbReference type="InterPro" id="IPR059020">
    <property type="entry name" value="CapW_CTD"/>
</dbReference>
<name>A0A2T5EWX9_VIBSP</name>
<dbReference type="InterPro" id="IPR016634">
    <property type="entry name" value="CapW-like"/>
</dbReference>
<dbReference type="RefSeq" id="WP_108187621.1">
    <property type="nucleotide sequence ID" value="NZ_PIFK01000015.1"/>
</dbReference>
<organism evidence="4 5">
    <name type="scientific">Vibrio splendidus</name>
    <dbReference type="NCBI Taxonomy" id="29497"/>
    <lineage>
        <taxon>Bacteria</taxon>
        <taxon>Pseudomonadati</taxon>
        <taxon>Pseudomonadota</taxon>
        <taxon>Gammaproteobacteria</taxon>
        <taxon>Vibrionales</taxon>
        <taxon>Vibrionaceae</taxon>
        <taxon>Vibrio</taxon>
    </lineage>
</organism>